<sequence length="354" mass="38491">MTPFPLWQSRAPANTMIMGEHAVVYGQPALVAALDQWLTIDWTPLDSTDLVINSELAQHTTSLAQLEIHPQLGFVGDALLAFAPALRDAQQGWQLSITSHIGTQFGLGSSAAVLAACLVGLNTLTASQYSLLELWQLGRRIIRQRQGRGSAADLAASIHGGLVYLQPERPEQPTPQITPLAPAHYALLQLGLVYAGYKTPTAEVLAWVAQHWQHRPVERDQLYQQMGQVTHQAYQAITQQAWSDFYASVNHYQDCMVQLGVNDKTLDQLISLVSQLPNMGAAKISGSGLGDCIIAFSHHPGAVQHGLQDASLQAWSHFCLPITVQGASMTPLAQLTDPSDSPSSHSEDRRHAHA</sequence>
<keyword evidence="1" id="KW-0963">Cytoplasm</keyword>
<keyword evidence="5 13" id="KW-0418">Kinase</keyword>
<evidence type="ECO:0000256" key="8">
    <source>
        <dbReference type="ARBA" id="ARBA00023098"/>
    </source>
</evidence>
<evidence type="ECO:0000313" key="14">
    <source>
        <dbReference type="Proteomes" id="UP000005380"/>
    </source>
</evidence>
<reference evidence="13 14" key="1">
    <citation type="submission" date="2013-12" db="EMBL/GenBank/DDBJ databases">
        <authorList>
            <consortium name="DOE Joint Genome Institute"/>
            <person name="Kappler U."/>
            <person name="Huntemann M."/>
            <person name="Han J."/>
            <person name="Chen A."/>
            <person name="Kyrpides N."/>
            <person name="Mavromatis K."/>
            <person name="Markowitz V."/>
            <person name="Palaniappan K."/>
            <person name="Ivanova N."/>
            <person name="Schaumberg A."/>
            <person name="Pati A."/>
            <person name="Liolios K."/>
            <person name="Nordberg H.P."/>
            <person name="Cantor M.N."/>
            <person name="Hua S.X."/>
            <person name="Woyke T."/>
        </authorList>
    </citation>
    <scope>NUCLEOTIDE SEQUENCE [LARGE SCALE GENOMIC DNA]</scope>
    <source>
        <strain evidence="14">AL2</strain>
    </source>
</reference>
<dbReference type="InterPro" id="IPR036554">
    <property type="entry name" value="GHMP_kinase_C_sf"/>
</dbReference>
<evidence type="ECO:0000256" key="3">
    <source>
        <dbReference type="ARBA" id="ARBA00022679"/>
    </source>
</evidence>
<keyword evidence="8" id="KW-0443">Lipid metabolism</keyword>
<keyword evidence="14" id="KW-1185">Reference proteome</keyword>
<dbReference type="AlphaFoldDB" id="W0DX88"/>
<dbReference type="InterPro" id="IPR013750">
    <property type="entry name" value="GHMP_kinase_C_dom"/>
</dbReference>
<dbReference type="InParanoid" id="W0DX88"/>
<feature type="region of interest" description="Disordered" evidence="10">
    <location>
        <begin position="332"/>
        <end position="354"/>
    </location>
</feature>
<gene>
    <name evidence="13" type="ORF">THIAE_09050</name>
</gene>
<evidence type="ECO:0000256" key="1">
    <source>
        <dbReference type="ARBA" id="ARBA00022490"/>
    </source>
</evidence>
<dbReference type="InterPro" id="IPR006205">
    <property type="entry name" value="Mev_gal_kin"/>
</dbReference>
<dbReference type="STRING" id="717772.THIAE_09050"/>
<dbReference type="InterPro" id="IPR014721">
    <property type="entry name" value="Ribsml_uS5_D2-typ_fold_subgr"/>
</dbReference>
<dbReference type="eggNOG" id="COG1577">
    <property type="taxonomic scope" value="Bacteria"/>
</dbReference>
<evidence type="ECO:0000256" key="2">
    <source>
        <dbReference type="ARBA" id="ARBA00022516"/>
    </source>
</evidence>
<name>W0DX88_9GAMM</name>
<evidence type="ECO:0000259" key="11">
    <source>
        <dbReference type="Pfam" id="PF00288"/>
    </source>
</evidence>
<proteinExistence type="predicted"/>
<dbReference type="KEGG" id="tao:THIAE_09050"/>
<evidence type="ECO:0000256" key="7">
    <source>
        <dbReference type="ARBA" id="ARBA00022842"/>
    </source>
</evidence>
<evidence type="ECO:0000256" key="4">
    <source>
        <dbReference type="ARBA" id="ARBA00022741"/>
    </source>
</evidence>
<dbReference type="GO" id="GO:0019287">
    <property type="term" value="P:isopentenyl diphosphate biosynthetic process, mevalonate pathway"/>
    <property type="evidence" value="ECO:0007669"/>
    <property type="project" value="UniProtKB-UniPathway"/>
</dbReference>
<dbReference type="GO" id="GO:0005524">
    <property type="term" value="F:ATP binding"/>
    <property type="evidence" value="ECO:0007669"/>
    <property type="project" value="UniProtKB-KW"/>
</dbReference>
<protein>
    <submittedName>
        <fullName evidence="13">Mevalonate kinase</fullName>
    </submittedName>
</protein>
<dbReference type="PANTHER" id="PTHR43290">
    <property type="entry name" value="MEVALONATE KINASE"/>
    <property type="match status" value="1"/>
</dbReference>
<evidence type="ECO:0000256" key="10">
    <source>
        <dbReference type="SAM" id="MobiDB-lite"/>
    </source>
</evidence>
<dbReference type="InterPro" id="IPR006204">
    <property type="entry name" value="GHMP_kinase_N_dom"/>
</dbReference>
<comment type="pathway">
    <text evidence="9">Isoprenoid biosynthesis; isopentenyl diphosphate biosynthesis via mevalonate pathway; isopentenyl diphosphate from (R)-mevalonate: step 1/3.</text>
</comment>
<feature type="domain" description="GHMP kinase C-terminal" evidence="12">
    <location>
        <begin position="255"/>
        <end position="303"/>
    </location>
</feature>
<evidence type="ECO:0000256" key="5">
    <source>
        <dbReference type="ARBA" id="ARBA00022777"/>
    </source>
</evidence>
<accession>W0DX88</accession>
<organism evidence="13 14">
    <name type="scientific">Thiomicrospira aerophila AL3</name>
    <dbReference type="NCBI Taxonomy" id="717772"/>
    <lineage>
        <taxon>Bacteria</taxon>
        <taxon>Pseudomonadati</taxon>
        <taxon>Pseudomonadota</taxon>
        <taxon>Gammaproteobacteria</taxon>
        <taxon>Thiotrichales</taxon>
        <taxon>Piscirickettsiaceae</taxon>
        <taxon>Thiomicrospira</taxon>
    </lineage>
</organism>
<evidence type="ECO:0000256" key="9">
    <source>
        <dbReference type="ARBA" id="ARBA00029438"/>
    </source>
</evidence>
<dbReference type="Gene3D" id="3.30.230.10">
    <property type="match status" value="1"/>
</dbReference>
<keyword evidence="7" id="KW-0460">Magnesium</keyword>
<dbReference type="GO" id="GO:0004496">
    <property type="term" value="F:mevalonate kinase activity"/>
    <property type="evidence" value="ECO:0007669"/>
    <property type="project" value="InterPro"/>
</dbReference>
<dbReference type="OrthoDB" id="6085637at2"/>
<feature type="domain" description="GHMP kinase N-terminal" evidence="11">
    <location>
        <begin position="79"/>
        <end position="161"/>
    </location>
</feature>
<dbReference type="PRINTS" id="PR00959">
    <property type="entry name" value="MEVGALKINASE"/>
</dbReference>
<feature type="compositionally biased region" description="Basic and acidic residues" evidence="10">
    <location>
        <begin position="345"/>
        <end position="354"/>
    </location>
</feature>
<keyword evidence="2" id="KW-0444">Lipid biosynthesis</keyword>
<dbReference type="InterPro" id="IPR020568">
    <property type="entry name" value="Ribosomal_Su5_D2-typ_SF"/>
</dbReference>
<evidence type="ECO:0000256" key="6">
    <source>
        <dbReference type="ARBA" id="ARBA00022840"/>
    </source>
</evidence>
<dbReference type="EMBL" id="CP007030">
    <property type="protein sequence ID" value="AHF01883.1"/>
    <property type="molecule type" value="Genomic_DNA"/>
</dbReference>
<dbReference type="HOGENOM" id="CLU_017814_0_0_6"/>
<dbReference type="UniPathway" id="UPA00057">
    <property type="reaction ID" value="UER00098"/>
</dbReference>
<evidence type="ECO:0000259" key="12">
    <source>
        <dbReference type="Pfam" id="PF08544"/>
    </source>
</evidence>
<dbReference type="Pfam" id="PF00288">
    <property type="entry name" value="GHMP_kinases_N"/>
    <property type="match status" value="1"/>
</dbReference>
<keyword evidence="4" id="KW-0547">Nucleotide-binding</keyword>
<keyword evidence="3" id="KW-0808">Transferase</keyword>
<dbReference type="Pfam" id="PF08544">
    <property type="entry name" value="GHMP_kinases_C"/>
    <property type="match status" value="1"/>
</dbReference>
<dbReference type="SUPFAM" id="SSF55060">
    <property type="entry name" value="GHMP Kinase, C-terminal domain"/>
    <property type="match status" value="1"/>
</dbReference>
<dbReference type="SUPFAM" id="SSF54211">
    <property type="entry name" value="Ribosomal protein S5 domain 2-like"/>
    <property type="match status" value="1"/>
</dbReference>
<keyword evidence="6" id="KW-0067">ATP-binding</keyword>
<evidence type="ECO:0000313" key="13">
    <source>
        <dbReference type="EMBL" id="AHF01883.1"/>
    </source>
</evidence>
<dbReference type="RefSeq" id="WP_006460880.1">
    <property type="nucleotide sequence ID" value="NZ_CP007030.1"/>
</dbReference>
<dbReference type="PANTHER" id="PTHR43290:SF2">
    <property type="entry name" value="MEVALONATE KINASE"/>
    <property type="match status" value="1"/>
</dbReference>
<dbReference type="GO" id="GO:0005737">
    <property type="term" value="C:cytoplasm"/>
    <property type="evidence" value="ECO:0007669"/>
    <property type="project" value="InterPro"/>
</dbReference>
<dbReference type="Proteomes" id="UP000005380">
    <property type="component" value="Chromosome"/>
</dbReference>
<dbReference type="Gene3D" id="3.30.70.890">
    <property type="entry name" value="GHMP kinase, C-terminal domain"/>
    <property type="match status" value="1"/>
</dbReference>